<name>A0A1W0X551_HYPEX</name>
<feature type="transmembrane region" description="Helical" evidence="5">
    <location>
        <begin position="35"/>
        <end position="55"/>
    </location>
</feature>
<dbReference type="PANTHER" id="PTHR46641:SF2">
    <property type="entry name" value="FMRFAMIDE RECEPTOR"/>
    <property type="match status" value="1"/>
</dbReference>
<dbReference type="PRINTS" id="PR00237">
    <property type="entry name" value="GPCRRHODOPSN"/>
</dbReference>
<dbReference type="GO" id="GO:0004930">
    <property type="term" value="F:G protein-coupled receptor activity"/>
    <property type="evidence" value="ECO:0007669"/>
    <property type="project" value="InterPro"/>
</dbReference>
<evidence type="ECO:0000313" key="8">
    <source>
        <dbReference type="Proteomes" id="UP000192578"/>
    </source>
</evidence>
<accession>A0A1W0X551</accession>
<feature type="transmembrane region" description="Helical" evidence="5">
    <location>
        <begin position="153"/>
        <end position="179"/>
    </location>
</feature>
<feature type="domain" description="G-protein coupled receptors family 1 profile" evidence="6">
    <location>
        <begin position="48"/>
        <end position="348"/>
    </location>
</feature>
<dbReference type="Proteomes" id="UP000192578">
    <property type="component" value="Unassembled WGS sequence"/>
</dbReference>
<dbReference type="Pfam" id="PF00001">
    <property type="entry name" value="7tm_1"/>
    <property type="match status" value="1"/>
</dbReference>
<dbReference type="AlphaFoldDB" id="A0A1W0X551"/>
<dbReference type="GO" id="GO:0016020">
    <property type="term" value="C:membrane"/>
    <property type="evidence" value="ECO:0007669"/>
    <property type="project" value="UniProtKB-SubCell"/>
</dbReference>
<proteinExistence type="predicted"/>
<evidence type="ECO:0000256" key="2">
    <source>
        <dbReference type="ARBA" id="ARBA00022692"/>
    </source>
</evidence>
<comment type="subcellular location">
    <subcellularLocation>
        <location evidence="1">Membrane</location>
    </subcellularLocation>
</comment>
<dbReference type="InterPro" id="IPR017452">
    <property type="entry name" value="GPCR_Rhodpsn_7TM"/>
</dbReference>
<evidence type="ECO:0000256" key="4">
    <source>
        <dbReference type="ARBA" id="ARBA00023136"/>
    </source>
</evidence>
<dbReference type="OrthoDB" id="6276488at2759"/>
<comment type="caution">
    <text evidence="7">The sequence shown here is derived from an EMBL/GenBank/DDBJ whole genome shotgun (WGS) entry which is preliminary data.</text>
</comment>
<dbReference type="InterPro" id="IPR000276">
    <property type="entry name" value="GPCR_Rhodpsn"/>
</dbReference>
<dbReference type="PANTHER" id="PTHR46641">
    <property type="entry name" value="FMRFAMIDE RECEPTOR-RELATED"/>
    <property type="match status" value="1"/>
</dbReference>
<evidence type="ECO:0000256" key="5">
    <source>
        <dbReference type="SAM" id="Phobius"/>
    </source>
</evidence>
<keyword evidence="4 5" id="KW-0472">Membrane</keyword>
<feature type="transmembrane region" description="Helical" evidence="5">
    <location>
        <begin position="67"/>
        <end position="88"/>
    </location>
</feature>
<feature type="transmembrane region" description="Helical" evidence="5">
    <location>
        <begin position="208"/>
        <end position="229"/>
    </location>
</feature>
<dbReference type="PROSITE" id="PS50262">
    <property type="entry name" value="G_PROTEIN_RECEP_F1_2"/>
    <property type="match status" value="1"/>
</dbReference>
<evidence type="ECO:0000313" key="7">
    <source>
        <dbReference type="EMBL" id="OQV22656.1"/>
    </source>
</evidence>
<gene>
    <name evidence="7" type="ORF">BV898_03481</name>
</gene>
<protein>
    <recommendedName>
        <fullName evidence="6">G-protein coupled receptors family 1 profile domain-containing protein</fullName>
    </recommendedName>
</protein>
<dbReference type="InterPro" id="IPR052954">
    <property type="entry name" value="GPCR-Ligand_Int"/>
</dbReference>
<organism evidence="7 8">
    <name type="scientific">Hypsibius exemplaris</name>
    <name type="common">Freshwater tardigrade</name>
    <dbReference type="NCBI Taxonomy" id="2072580"/>
    <lineage>
        <taxon>Eukaryota</taxon>
        <taxon>Metazoa</taxon>
        <taxon>Ecdysozoa</taxon>
        <taxon>Tardigrada</taxon>
        <taxon>Eutardigrada</taxon>
        <taxon>Parachela</taxon>
        <taxon>Hypsibioidea</taxon>
        <taxon>Hypsibiidae</taxon>
        <taxon>Hypsibius</taxon>
    </lineage>
</organism>
<feature type="transmembrane region" description="Helical" evidence="5">
    <location>
        <begin position="108"/>
        <end position="132"/>
    </location>
</feature>
<evidence type="ECO:0000256" key="3">
    <source>
        <dbReference type="ARBA" id="ARBA00022989"/>
    </source>
</evidence>
<keyword evidence="2 5" id="KW-0812">Transmembrane</keyword>
<reference evidence="8" key="1">
    <citation type="submission" date="2017-01" db="EMBL/GenBank/DDBJ databases">
        <title>Comparative genomics of anhydrobiosis in the tardigrade Hypsibius dujardini.</title>
        <authorList>
            <person name="Yoshida Y."/>
            <person name="Koutsovoulos G."/>
            <person name="Laetsch D."/>
            <person name="Stevens L."/>
            <person name="Kumar S."/>
            <person name="Horikawa D."/>
            <person name="Ishino K."/>
            <person name="Komine S."/>
            <person name="Tomita M."/>
            <person name="Blaxter M."/>
            <person name="Arakawa K."/>
        </authorList>
    </citation>
    <scope>NUCLEOTIDE SEQUENCE [LARGE SCALE GENOMIC DNA]</scope>
    <source>
        <strain evidence="8">Z151</strain>
    </source>
</reference>
<keyword evidence="8" id="KW-1185">Reference proteome</keyword>
<dbReference type="SUPFAM" id="SSF81321">
    <property type="entry name" value="Family A G protein-coupled receptor-like"/>
    <property type="match status" value="1"/>
</dbReference>
<feature type="transmembrane region" description="Helical" evidence="5">
    <location>
        <begin position="285"/>
        <end position="307"/>
    </location>
</feature>
<evidence type="ECO:0000256" key="1">
    <source>
        <dbReference type="ARBA" id="ARBA00004370"/>
    </source>
</evidence>
<feature type="transmembrane region" description="Helical" evidence="5">
    <location>
        <begin position="327"/>
        <end position="351"/>
    </location>
</feature>
<keyword evidence="3 5" id="KW-1133">Transmembrane helix</keyword>
<evidence type="ECO:0000259" key="6">
    <source>
        <dbReference type="PROSITE" id="PS50262"/>
    </source>
</evidence>
<dbReference type="Gene3D" id="1.20.1070.10">
    <property type="entry name" value="Rhodopsin 7-helix transmembrane proteins"/>
    <property type="match status" value="1"/>
</dbReference>
<dbReference type="EMBL" id="MTYJ01000016">
    <property type="protein sequence ID" value="OQV22656.1"/>
    <property type="molecule type" value="Genomic_DNA"/>
</dbReference>
<sequence>MIPEGRTATHHCAILNGTLFNNGTTETSETVYVPLILYPVLLIVCTVGNIINVLVLSRFTKIRIKEVLLIGLAVSDTFIMWLALPRYIDHHGGVFGLHDKPDYPLFLLNGFGFFTWMHYTFYYVSDWVLLIFSLERLMAFRYPHHHRRIRSRLNWTALLLVAVTVLSSLLCLEHLVWYYHWLPNREQDSYEAPLWLTNWDAMQTRADIVFPVLTAACLLVINTSLLVYLKRRLLFSASFRRSTLSPKPSTALPPDGPAPTARHWLRNRPIAEEASQIGPNINMDVLLLGCVALYFLTQFPAVIFNVFEYLSGPPHCQLSDGGRSVLRWLQPIVQTLSLVNYSANFLVYAGLNRKYRQLSLELLCGRGKGYHSELNRWNSNPTTPDQAEMPLLRLSLMQRLSGSFFDSARSGGVGGTERRGTLSTMLSNDSAQSHHFMGTANNRQARSLV</sequence>